<feature type="region of interest" description="Disordered" evidence="1">
    <location>
        <begin position="1"/>
        <end position="33"/>
    </location>
</feature>
<dbReference type="RefSeq" id="XP_006694324.1">
    <property type="nucleotide sequence ID" value="XM_006694261.1"/>
</dbReference>
<keyword evidence="3" id="KW-1185">Reference proteome</keyword>
<gene>
    <name evidence="2" type="ORF">CTHT_0039130</name>
</gene>
<protein>
    <submittedName>
        <fullName evidence="2">Uncharacterized protein</fullName>
    </submittedName>
</protein>
<evidence type="ECO:0000313" key="2">
    <source>
        <dbReference type="EMBL" id="EGS22028.1"/>
    </source>
</evidence>
<feature type="compositionally biased region" description="Low complexity" evidence="1">
    <location>
        <begin position="1"/>
        <end position="24"/>
    </location>
</feature>
<proteinExistence type="predicted"/>
<name>G0S3W6_CHATD</name>
<sequence length="108" mass="11143">MLLLLPAEPEALASSSSPSNAASPSPSPLRGTELAGDELELDSIWIRSVGNKASGRNPGPNPGPGLGLRAPSDRPRLGQGREPLCHPGGTNAVWGIEVVGFELEDLRG</sequence>
<dbReference type="EMBL" id="GL988041">
    <property type="protein sequence ID" value="EGS22028.1"/>
    <property type="molecule type" value="Genomic_DNA"/>
</dbReference>
<evidence type="ECO:0000256" key="1">
    <source>
        <dbReference type="SAM" id="MobiDB-lite"/>
    </source>
</evidence>
<dbReference type="Proteomes" id="UP000008066">
    <property type="component" value="Unassembled WGS sequence"/>
</dbReference>
<evidence type="ECO:0000313" key="3">
    <source>
        <dbReference type="Proteomes" id="UP000008066"/>
    </source>
</evidence>
<organism evidence="3">
    <name type="scientific">Chaetomium thermophilum (strain DSM 1495 / CBS 144.50 / IMI 039719)</name>
    <name type="common">Thermochaetoides thermophila</name>
    <dbReference type="NCBI Taxonomy" id="759272"/>
    <lineage>
        <taxon>Eukaryota</taxon>
        <taxon>Fungi</taxon>
        <taxon>Dikarya</taxon>
        <taxon>Ascomycota</taxon>
        <taxon>Pezizomycotina</taxon>
        <taxon>Sordariomycetes</taxon>
        <taxon>Sordariomycetidae</taxon>
        <taxon>Sordariales</taxon>
        <taxon>Chaetomiaceae</taxon>
        <taxon>Thermochaetoides</taxon>
    </lineage>
</organism>
<feature type="region of interest" description="Disordered" evidence="1">
    <location>
        <begin position="50"/>
        <end position="88"/>
    </location>
</feature>
<dbReference type="GeneID" id="18257951"/>
<accession>G0S3W6</accession>
<dbReference type="HOGENOM" id="CLU_2196652_0_0_1"/>
<reference evidence="2 3" key="1">
    <citation type="journal article" date="2011" name="Cell">
        <title>Insight into structure and assembly of the nuclear pore complex by utilizing the genome of a eukaryotic thermophile.</title>
        <authorList>
            <person name="Amlacher S."/>
            <person name="Sarges P."/>
            <person name="Flemming D."/>
            <person name="van Noort V."/>
            <person name="Kunze R."/>
            <person name="Devos D.P."/>
            <person name="Arumugam M."/>
            <person name="Bork P."/>
            <person name="Hurt E."/>
        </authorList>
    </citation>
    <scope>NUCLEOTIDE SEQUENCE [LARGE SCALE GENOMIC DNA]</scope>
    <source>
        <strain evidence="3">DSM 1495 / CBS 144.50 / IMI 039719</strain>
    </source>
</reference>
<dbReference type="KEGG" id="cthr:CTHT_0039130"/>
<dbReference type="AlphaFoldDB" id="G0S3W6"/>